<reference evidence="2" key="1">
    <citation type="journal article" date="2015" name="PLoS Genet.">
        <title>The dynamic genome and transcriptome of the human fungal pathogen Blastomyces and close relative Emmonsia.</title>
        <authorList>
            <person name="Munoz J.F."/>
            <person name="Gauthier G.M."/>
            <person name="Desjardins C.A."/>
            <person name="Gallo J.E."/>
            <person name="Holder J."/>
            <person name="Sullivan T.D."/>
            <person name="Marty A.J."/>
            <person name="Carmen J.C."/>
            <person name="Chen Z."/>
            <person name="Ding L."/>
            <person name="Gujja S."/>
            <person name="Magrini V."/>
            <person name="Misas E."/>
            <person name="Mitreva M."/>
            <person name="Priest M."/>
            <person name="Saif S."/>
            <person name="Whiston E.A."/>
            <person name="Young S."/>
            <person name="Zeng Q."/>
            <person name="Goldman W.E."/>
            <person name="Mardis E.R."/>
            <person name="Taylor J.W."/>
            <person name="McEwen J.G."/>
            <person name="Clay O.K."/>
            <person name="Klein B.S."/>
            <person name="Cuomo C.A."/>
        </authorList>
    </citation>
    <scope>NUCLEOTIDE SEQUENCE [LARGE SCALE GENOMIC DNA]</scope>
    <source>
        <strain evidence="2">UAMH 3008</strain>
    </source>
</reference>
<sequence>MHTVLDMQLSQTNVVMRSLSAQLLSLQFQCSLFHQVTCTMKDFVSIQTVVEYL</sequence>
<organism evidence="1 2">
    <name type="scientific">[Emmonsia] crescens</name>
    <dbReference type="NCBI Taxonomy" id="73230"/>
    <lineage>
        <taxon>Eukaryota</taxon>
        <taxon>Fungi</taxon>
        <taxon>Dikarya</taxon>
        <taxon>Ascomycota</taxon>
        <taxon>Pezizomycotina</taxon>
        <taxon>Eurotiomycetes</taxon>
        <taxon>Eurotiomycetidae</taxon>
        <taxon>Onygenales</taxon>
        <taxon>Ajellomycetaceae</taxon>
        <taxon>Emergomyces</taxon>
    </lineage>
</organism>
<comment type="caution">
    <text evidence="1">The sequence shown here is derived from an EMBL/GenBank/DDBJ whole genome shotgun (WGS) entry which is preliminary data.</text>
</comment>
<gene>
    <name evidence="1" type="ORF">EMCG_05474</name>
</gene>
<evidence type="ECO:0000313" key="2">
    <source>
        <dbReference type="Proteomes" id="UP000034164"/>
    </source>
</evidence>
<accession>A0A0G2J618</accession>
<dbReference type="AlphaFoldDB" id="A0A0G2J618"/>
<dbReference type="Proteomes" id="UP000034164">
    <property type="component" value="Unassembled WGS sequence"/>
</dbReference>
<protein>
    <submittedName>
        <fullName evidence="1">Uncharacterized protein</fullName>
    </submittedName>
</protein>
<name>A0A0G2J618_9EURO</name>
<proteinExistence type="predicted"/>
<dbReference type="VEuPathDB" id="FungiDB:EMCG_05474"/>
<evidence type="ECO:0000313" key="1">
    <source>
        <dbReference type="EMBL" id="KKZ58823.1"/>
    </source>
</evidence>
<dbReference type="EMBL" id="LCZI01001701">
    <property type="protein sequence ID" value="KKZ58823.1"/>
    <property type="molecule type" value="Genomic_DNA"/>
</dbReference>